<dbReference type="PRINTS" id="PR02096">
    <property type="entry name" value="HTDHYDRTASE2"/>
</dbReference>
<dbReference type="InterPro" id="IPR052741">
    <property type="entry name" value="Mitochondrial_HTD2"/>
</dbReference>
<dbReference type="PANTHER" id="PTHR28152:SF1">
    <property type="entry name" value="HYDROXYACYL-THIOESTER DEHYDRATASE TYPE 2, MITOCHONDRIAL"/>
    <property type="match status" value="1"/>
</dbReference>
<reference evidence="2" key="1">
    <citation type="journal article" date="2013" name="Genome Announc.">
        <title>Genome sequence of the food spoilage yeast Zygosaccharomyces bailii CLIB 213(T).</title>
        <authorList>
            <person name="Galeote V."/>
            <person name="Bigey F."/>
            <person name="Devillers H."/>
            <person name="Neuveglise C."/>
            <person name="Dequin S."/>
        </authorList>
    </citation>
    <scope>NUCLEOTIDE SEQUENCE [LARGE SCALE GENOMIC DNA]</scope>
    <source>
        <strain evidence="2">CLIB 213 / ATCC 58445 / CBS 680 / CCRC 21525 / NBRC 1098 / NCYC 1416 / NRRL Y-2227</strain>
    </source>
</reference>
<dbReference type="EMBL" id="HG316454">
    <property type="protein sequence ID" value="CDF87945.1"/>
    <property type="molecule type" value="Genomic_DNA"/>
</dbReference>
<dbReference type="OrthoDB" id="3257538at2759"/>
<dbReference type="GO" id="GO:0005739">
    <property type="term" value="C:mitochondrion"/>
    <property type="evidence" value="ECO:0007669"/>
    <property type="project" value="InterPro"/>
</dbReference>
<dbReference type="GO" id="GO:0019171">
    <property type="term" value="F:(3R)-hydroxyacyl-[acyl-carrier-protein] dehydratase activity"/>
    <property type="evidence" value="ECO:0007669"/>
    <property type="project" value="InterPro"/>
</dbReference>
<dbReference type="AlphaFoldDB" id="A0A8J2T4N4"/>
<organism evidence="1 2">
    <name type="scientific">Zygosaccharomyces bailii (strain CLIB 213 / ATCC 58445 / CBS 680 / BCRC 21525 / NBRC 1098 / NCYC 1416 / NRRL Y-2227)</name>
    <dbReference type="NCBI Taxonomy" id="1333698"/>
    <lineage>
        <taxon>Eukaryota</taxon>
        <taxon>Fungi</taxon>
        <taxon>Dikarya</taxon>
        <taxon>Ascomycota</taxon>
        <taxon>Saccharomycotina</taxon>
        <taxon>Saccharomycetes</taxon>
        <taxon>Saccharomycetales</taxon>
        <taxon>Saccharomycetaceae</taxon>
        <taxon>Zygosaccharomyces</taxon>
    </lineage>
</organism>
<dbReference type="SUPFAM" id="SSF54637">
    <property type="entry name" value="Thioesterase/thiol ester dehydrase-isomerase"/>
    <property type="match status" value="1"/>
</dbReference>
<gene>
    <name evidence="1" type="ORF">BN860_18030g</name>
</gene>
<dbReference type="InterPro" id="IPR026223">
    <property type="entry name" value="Htd2"/>
</dbReference>
<dbReference type="InterPro" id="IPR029069">
    <property type="entry name" value="HotDog_dom_sf"/>
</dbReference>
<protein>
    <submittedName>
        <fullName evidence="1">BN860_18030g1_1</fullName>
    </submittedName>
</protein>
<sequence length="266" mass="31446">MLKNMKWIIPDYVDQLQLKRFTTLIGDRVSINLRSNHLALGDNLLFFNPVQRHLSKDGYLDYQTPSRLTNDNDIMWNRRVWAGGEMQMFKPLQIGQQYYCQEKIKFLKKIGNNYYVGIERSISHSKEQRSLQELRTLVYTSSLVRGVFNEVKTPGKPIGIFKFCDLDIIMYGQLTLNPHRVHWDKNYTQDIEGYKNIIVQGPFAVQVLMAFAESFFAKPLKRVSYKNLNVIYPETEMEICAYHNYIYMRDKYSHDIIYVSAQCFFE</sequence>
<name>A0A8J2T4N4_ZYGB2</name>
<proteinExistence type="predicted"/>
<dbReference type="Proteomes" id="UP000019375">
    <property type="component" value="Unassembled WGS sequence"/>
</dbReference>
<accession>A0A8J2T4N4</accession>
<dbReference type="Gene3D" id="3.10.129.10">
    <property type="entry name" value="Hotdog Thioesterase"/>
    <property type="match status" value="1"/>
</dbReference>
<dbReference type="GO" id="GO:0006633">
    <property type="term" value="P:fatty acid biosynthetic process"/>
    <property type="evidence" value="ECO:0007669"/>
    <property type="project" value="InterPro"/>
</dbReference>
<dbReference type="PANTHER" id="PTHR28152">
    <property type="entry name" value="HYDROXYACYL-THIOESTER DEHYDRATASE TYPE 2, MITOCHONDRIAL"/>
    <property type="match status" value="1"/>
</dbReference>
<keyword evidence="2" id="KW-1185">Reference proteome</keyword>
<evidence type="ECO:0000313" key="1">
    <source>
        <dbReference type="EMBL" id="CDF87945.1"/>
    </source>
</evidence>
<evidence type="ECO:0000313" key="2">
    <source>
        <dbReference type="Proteomes" id="UP000019375"/>
    </source>
</evidence>